<dbReference type="EMBL" id="QRGP01000001">
    <property type="protein sequence ID" value="RDV07630.1"/>
    <property type="molecule type" value="Genomic_DNA"/>
</dbReference>
<reference evidence="3" key="1">
    <citation type="submission" date="2018-08" db="EMBL/GenBank/DDBJ databases">
        <authorList>
            <person name="Kim S.-J."/>
            <person name="Jung G.-Y."/>
        </authorList>
    </citation>
    <scope>NUCLEOTIDE SEQUENCE [LARGE SCALE GENOMIC DNA]</scope>
    <source>
        <strain evidence="3">GY_G</strain>
    </source>
</reference>
<keyword evidence="1" id="KW-0472">Membrane</keyword>
<protein>
    <recommendedName>
        <fullName evidence="4">DoxX-like family protein</fullName>
    </recommendedName>
</protein>
<keyword evidence="1" id="KW-0812">Transmembrane</keyword>
<keyword evidence="3" id="KW-1185">Reference proteome</keyword>
<gene>
    <name evidence="2" type="ORF">DXH95_09965</name>
</gene>
<proteinExistence type="predicted"/>
<dbReference type="Proteomes" id="UP000263833">
    <property type="component" value="Unassembled WGS sequence"/>
</dbReference>
<comment type="caution">
    <text evidence="2">The sequence shown here is derived from an EMBL/GenBank/DDBJ whole genome shotgun (WGS) entry which is preliminary data.</text>
</comment>
<evidence type="ECO:0000256" key="1">
    <source>
        <dbReference type="SAM" id="Phobius"/>
    </source>
</evidence>
<feature type="transmembrane region" description="Helical" evidence="1">
    <location>
        <begin position="95"/>
        <end position="114"/>
    </location>
</feature>
<feature type="transmembrane region" description="Helical" evidence="1">
    <location>
        <begin position="12"/>
        <end position="35"/>
    </location>
</feature>
<sequence>MNTKPITIAKYWRWFFYAAATYNFVIGGAGLANAAAPVNDRIVGLLVLGFGIVYAFVGRDPARFGPVLWAGIIGKLGIVGLLLPDVIAGKAAAGTGYILAGDALFTLGFFAFLLRKG</sequence>
<feature type="transmembrane region" description="Helical" evidence="1">
    <location>
        <begin position="41"/>
        <end position="57"/>
    </location>
</feature>
<dbReference type="OrthoDB" id="7619493at2"/>
<evidence type="ECO:0000313" key="2">
    <source>
        <dbReference type="EMBL" id="RDV07630.1"/>
    </source>
</evidence>
<evidence type="ECO:0008006" key="4">
    <source>
        <dbReference type="Google" id="ProtNLM"/>
    </source>
</evidence>
<feature type="transmembrane region" description="Helical" evidence="1">
    <location>
        <begin position="64"/>
        <end position="83"/>
    </location>
</feature>
<evidence type="ECO:0000313" key="3">
    <source>
        <dbReference type="Proteomes" id="UP000263833"/>
    </source>
</evidence>
<dbReference type="AlphaFoldDB" id="A0A371BJ67"/>
<accession>A0A371BJ67</accession>
<name>A0A371BJ67_9SPHN</name>
<dbReference type="RefSeq" id="WP_115549174.1">
    <property type="nucleotide sequence ID" value="NZ_QRGP01000001.1"/>
</dbReference>
<keyword evidence="1" id="KW-1133">Transmembrane helix</keyword>
<organism evidence="2 3">
    <name type="scientific">Sphingorhabdus pulchriflava</name>
    <dbReference type="NCBI Taxonomy" id="2292257"/>
    <lineage>
        <taxon>Bacteria</taxon>
        <taxon>Pseudomonadati</taxon>
        <taxon>Pseudomonadota</taxon>
        <taxon>Alphaproteobacteria</taxon>
        <taxon>Sphingomonadales</taxon>
        <taxon>Sphingomonadaceae</taxon>
        <taxon>Sphingorhabdus</taxon>
    </lineage>
</organism>